<reference evidence="2" key="1">
    <citation type="journal article" date="2017" name="Nat. Ecol. Evol.">
        <title>Genome expansion and lineage-specific genetic innovations in the forest pathogenic fungi Armillaria.</title>
        <authorList>
            <person name="Sipos G."/>
            <person name="Prasanna A.N."/>
            <person name="Walter M.C."/>
            <person name="O'Connor E."/>
            <person name="Balint B."/>
            <person name="Krizsan K."/>
            <person name="Kiss B."/>
            <person name="Hess J."/>
            <person name="Varga T."/>
            <person name="Slot J."/>
            <person name="Riley R."/>
            <person name="Boka B."/>
            <person name="Rigling D."/>
            <person name="Barry K."/>
            <person name="Lee J."/>
            <person name="Mihaltcheva S."/>
            <person name="LaButti K."/>
            <person name="Lipzen A."/>
            <person name="Waldron R."/>
            <person name="Moloney N.M."/>
            <person name="Sperisen C."/>
            <person name="Kredics L."/>
            <person name="Vagvoelgyi C."/>
            <person name="Patrignani A."/>
            <person name="Fitzpatrick D."/>
            <person name="Nagy I."/>
            <person name="Doyle S."/>
            <person name="Anderson J.B."/>
            <person name="Grigoriev I.V."/>
            <person name="Gueldener U."/>
            <person name="Muensterkoetter M."/>
            <person name="Nagy L.G."/>
        </authorList>
    </citation>
    <scope>NUCLEOTIDE SEQUENCE [LARGE SCALE GENOMIC DNA]</scope>
    <source>
        <strain evidence="2">C18/9</strain>
    </source>
</reference>
<keyword evidence="2" id="KW-1185">Reference proteome</keyword>
<evidence type="ECO:0000313" key="1">
    <source>
        <dbReference type="EMBL" id="SJL11990.1"/>
    </source>
</evidence>
<proteinExistence type="predicted"/>
<protein>
    <submittedName>
        <fullName evidence="1">Uncharacterized protein</fullName>
    </submittedName>
</protein>
<dbReference type="EMBL" id="FUEG01000015">
    <property type="protein sequence ID" value="SJL11990.1"/>
    <property type="molecule type" value="Genomic_DNA"/>
</dbReference>
<evidence type="ECO:0000313" key="2">
    <source>
        <dbReference type="Proteomes" id="UP000219338"/>
    </source>
</evidence>
<accession>A0A284RTD5</accession>
<dbReference type="AlphaFoldDB" id="A0A284RTD5"/>
<name>A0A284RTD5_ARMOS</name>
<dbReference type="Proteomes" id="UP000219338">
    <property type="component" value="Unassembled WGS sequence"/>
</dbReference>
<sequence length="116" mass="13378">MICGKIGAEEMERFGRLVPLRSRSASTPVRILPTMMFLCRYRETSSLACTVVMGTSMALKRYRRNQKYAYISILYVHRLNINIEGFRLFVMDLGHILSPLANIVLQPWQYDRSSGT</sequence>
<organism evidence="1 2">
    <name type="scientific">Armillaria ostoyae</name>
    <name type="common">Armillaria root rot fungus</name>
    <dbReference type="NCBI Taxonomy" id="47428"/>
    <lineage>
        <taxon>Eukaryota</taxon>
        <taxon>Fungi</taxon>
        <taxon>Dikarya</taxon>
        <taxon>Basidiomycota</taxon>
        <taxon>Agaricomycotina</taxon>
        <taxon>Agaricomycetes</taxon>
        <taxon>Agaricomycetidae</taxon>
        <taxon>Agaricales</taxon>
        <taxon>Marasmiineae</taxon>
        <taxon>Physalacriaceae</taxon>
        <taxon>Armillaria</taxon>
    </lineage>
</organism>
<gene>
    <name evidence="1" type="ORF">ARMOST_15404</name>
</gene>
<dbReference type="OrthoDB" id="10555754at2759"/>